<name>A0A9N9IJF8_9GLOM</name>
<proteinExistence type="predicted"/>
<accession>A0A9N9IJF8</accession>
<dbReference type="Proteomes" id="UP000789759">
    <property type="component" value="Unassembled WGS sequence"/>
</dbReference>
<reference evidence="1" key="1">
    <citation type="submission" date="2021-06" db="EMBL/GenBank/DDBJ databases">
        <authorList>
            <person name="Kallberg Y."/>
            <person name="Tangrot J."/>
            <person name="Rosling A."/>
        </authorList>
    </citation>
    <scope>NUCLEOTIDE SEQUENCE</scope>
    <source>
        <strain evidence="1">FL966</strain>
    </source>
</reference>
<protein>
    <submittedName>
        <fullName evidence="1">23232_t:CDS:1</fullName>
    </submittedName>
</protein>
<comment type="caution">
    <text evidence="1">The sequence shown here is derived from an EMBL/GenBank/DDBJ whole genome shotgun (WGS) entry which is preliminary data.</text>
</comment>
<evidence type="ECO:0000313" key="1">
    <source>
        <dbReference type="EMBL" id="CAG8738329.1"/>
    </source>
</evidence>
<sequence>MSSSEFTYLDIEEYNVLKAYLDFEYNSFEESNEGLEFVNIAFANAQALLNNTMHDKIDVKIKETLAQGSNLTPYTEAVEDAERHFYKLGVCYPHLIYDQNMLYEAGKKQLCSIEQSKKINERNIQVACTGVFKCPKFTKRLITQNLSLSLCNKASTCIEQEKHHDDTTLALIVFNDKSNQSLLEIETTKLSSKLSVKTAIKLGKGKINKEKLHITPEKASKISYDLINQSLFGESSTTNDLLVIYEDILNTLLETHINEFDIEDLRSEITKHVPTIISKIKAAQSKKNRLSMLLTEYIDNIVTSQSDHAIKSRKDSLWSLVIKLLFAFNYLNQATHYLFEDAPEIILAQDVYKTEPQVASGYHARNVSNVSQELIVQQGTSALLSEISLPKQICHTTTEAKKSILAQLLDYKENLPKATVTKVFWKL</sequence>
<evidence type="ECO:0000313" key="2">
    <source>
        <dbReference type="Proteomes" id="UP000789759"/>
    </source>
</evidence>
<keyword evidence="2" id="KW-1185">Reference proteome</keyword>
<organism evidence="1 2">
    <name type="scientific">Cetraspora pellucida</name>
    <dbReference type="NCBI Taxonomy" id="1433469"/>
    <lineage>
        <taxon>Eukaryota</taxon>
        <taxon>Fungi</taxon>
        <taxon>Fungi incertae sedis</taxon>
        <taxon>Mucoromycota</taxon>
        <taxon>Glomeromycotina</taxon>
        <taxon>Glomeromycetes</taxon>
        <taxon>Diversisporales</taxon>
        <taxon>Gigasporaceae</taxon>
        <taxon>Cetraspora</taxon>
    </lineage>
</organism>
<dbReference type="AlphaFoldDB" id="A0A9N9IJF8"/>
<gene>
    <name evidence="1" type="ORF">CPELLU_LOCUS13940</name>
</gene>
<dbReference type="EMBL" id="CAJVQA010015622">
    <property type="protein sequence ID" value="CAG8738329.1"/>
    <property type="molecule type" value="Genomic_DNA"/>
</dbReference>
<dbReference type="OrthoDB" id="2437108at2759"/>